<accession>A0A8J9T854</accession>
<feature type="region of interest" description="Disordered" evidence="1">
    <location>
        <begin position="506"/>
        <end position="538"/>
    </location>
</feature>
<protein>
    <submittedName>
        <fullName evidence="3">Uncharacterized protein</fullName>
    </submittedName>
</protein>
<organism evidence="3">
    <name type="scientific">Phaeodactylum tricornutum</name>
    <name type="common">Diatom</name>
    <dbReference type="NCBI Taxonomy" id="2850"/>
    <lineage>
        <taxon>Eukaryota</taxon>
        <taxon>Sar</taxon>
        <taxon>Stramenopiles</taxon>
        <taxon>Ochrophyta</taxon>
        <taxon>Bacillariophyta</taxon>
        <taxon>Bacillariophyceae</taxon>
        <taxon>Bacillariophycidae</taxon>
        <taxon>Naviculales</taxon>
        <taxon>Phaeodactylaceae</taxon>
        <taxon>Phaeodactylum</taxon>
    </lineage>
</organism>
<keyword evidence="2" id="KW-0812">Transmembrane</keyword>
<evidence type="ECO:0000313" key="3">
    <source>
        <dbReference type="EMBL" id="CAG9287342.1"/>
    </source>
</evidence>
<keyword evidence="2" id="KW-1133">Transmembrane helix</keyword>
<dbReference type="AlphaFoldDB" id="A0A8J9T854"/>
<sequence>MIFPNTRQLTEQQKNIRTYQPLHVAKEELALLKDQALMVSLAKEHSFAAARSVYEKGAHCQPFATLSLTNSTRVRIQEFTHVSGTTMQGDQVSGFTRNSYKIGTTKIHVLYDEDQLVPATCEFGGNPEPVLDGCLEGTGELVLADEQGTTLRYVYNPNADNTYGRTIQGLSLHADRRFRMSQNAPVPASLSPPIEYYGQASYADEILQILLLSSSTAGASNSTNFRRGNLDFSSIVSSDARAAAIASATGLLTLGHYLVRDLEMAVYQCLIEDSDRALLALDQAVVLYGANPNSPEHLTAHLADQQCPSFRTCAGKRGVVGQSRVNSDILETILPALQSGLAAHQCSVARREKERLTGIIKVPLVQAVLQSAYQMSYQPDSAQVHAAQAAVYVAALVPFLDECQPLDATILYDSLKVGHDTFSFSQVKQALERNYGCLKVSCSHVGGLWNSESKTYFAGAEPCIDPVNGEAEEDGRAQKSWSIMLGLVTLFILGFIWQIHRRRRRQSERHTRQRKSSNPEYYDDSDSDFSDSADGRFA</sequence>
<dbReference type="EMBL" id="OU594966">
    <property type="protein sequence ID" value="CAG9287342.1"/>
    <property type="molecule type" value="Genomic_DNA"/>
</dbReference>
<reference evidence="3" key="1">
    <citation type="submission" date="2022-02" db="EMBL/GenBank/DDBJ databases">
        <authorList>
            <person name="Giguere J D."/>
        </authorList>
    </citation>
    <scope>NUCLEOTIDE SEQUENCE</scope>
    <source>
        <strain evidence="3">CCAP 1055/1</strain>
    </source>
</reference>
<evidence type="ECO:0000256" key="1">
    <source>
        <dbReference type="SAM" id="MobiDB-lite"/>
    </source>
</evidence>
<evidence type="ECO:0000256" key="2">
    <source>
        <dbReference type="SAM" id="Phobius"/>
    </source>
</evidence>
<feature type="compositionally biased region" description="Basic residues" evidence="1">
    <location>
        <begin position="506"/>
        <end position="515"/>
    </location>
</feature>
<keyword evidence="2" id="KW-0472">Membrane</keyword>
<dbReference type="Proteomes" id="UP000836788">
    <property type="component" value="Chromosome 25"/>
</dbReference>
<gene>
    <name evidence="3" type="ORF">PTTT1_LOCUS35245</name>
</gene>
<name>A0A8J9T854_PHATR</name>
<feature type="compositionally biased region" description="Acidic residues" evidence="1">
    <location>
        <begin position="521"/>
        <end position="531"/>
    </location>
</feature>
<proteinExistence type="predicted"/>
<feature type="transmembrane region" description="Helical" evidence="2">
    <location>
        <begin position="481"/>
        <end position="499"/>
    </location>
</feature>